<reference evidence="1" key="2">
    <citation type="submission" date="2020-09" db="EMBL/GenBank/DDBJ databases">
        <authorList>
            <person name="Sun Q."/>
            <person name="Ohkuma M."/>
        </authorList>
    </citation>
    <scope>NUCLEOTIDE SEQUENCE</scope>
    <source>
        <strain evidence="1">JCM 31311</strain>
    </source>
</reference>
<dbReference type="EMBL" id="BMQL01000001">
    <property type="protein sequence ID" value="GGQ93523.1"/>
    <property type="molecule type" value="Genomic_DNA"/>
</dbReference>
<dbReference type="Proteomes" id="UP000603865">
    <property type="component" value="Unassembled WGS sequence"/>
</dbReference>
<keyword evidence="2" id="KW-1185">Reference proteome</keyword>
<dbReference type="AlphaFoldDB" id="A0A918BX66"/>
<name>A0A918BX66_9DEIO</name>
<evidence type="ECO:0000313" key="1">
    <source>
        <dbReference type="EMBL" id="GGQ93523.1"/>
    </source>
</evidence>
<organism evidence="1 2">
    <name type="scientific">Deinococcus ruber</name>
    <dbReference type="NCBI Taxonomy" id="1848197"/>
    <lineage>
        <taxon>Bacteria</taxon>
        <taxon>Thermotogati</taxon>
        <taxon>Deinococcota</taxon>
        <taxon>Deinococci</taxon>
        <taxon>Deinococcales</taxon>
        <taxon>Deinococcaceae</taxon>
        <taxon>Deinococcus</taxon>
    </lineage>
</organism>
<gene>
    <name evidence="1" type="ORF">GCM10008957_01920</name>
</gene>
<sequence length="113" mass="12525">MVRGMWRRYARFMTPPAIVVPSPSRIPYPGGCVTEPAFYALDYLLKWRADVTIAGTLHKDTEVLPLLKAVLADPAHYGVTAADAQAARTQFLQQAGQALEQEGGQQAWLEREI</sequence>
<proteinExistence type="predicted"/>
<reference evidence="1" key="1">
    <citation type="journal article" date="2014" name="Int. J. Syst. Evol. Microbiol.">
        <title>Complete genome sequence of Corynebacterium casei LMG S-19264T (=DSM 44701T), isolated from a smear-ripened cheese.</title>
        <authorList>
            <consortium name="US DOE Joint Genome Institute (JGI-PGF)"/>
            <person name="Walter F."/>
            <person name="Albersmeier A."/>
            <person name="Kalinowski J."/>
            <person name="Ruckert C."/>
        </authorList>
    </citation>
    <scope>NUCLEOTIDE SEQUENCE</scope>
    <source>
        <strain evidence="1">JCM 31311</strain>
    </source>
</reference>
<comment type="caution">
    <text evidence="1">The sequence shown here is derived from an EMBL/GenBank/DDBJ whole genome shotgun (WGS) entry which is preliminary data.</text>
</comment>
<evidence type="ECO:0000313" key="2">
    <source>
        <dbReference type="Proteomes" id="UP000603865"/>
    </source>
</evidence>
<accession>A0A918BX66</accession>
<protein>
    <submittedName>
        <fullName evidence="1">Uncharacterized protein</fullName>
    </submittedName>
</protein>